<keyword evidence="5" id="KW-1185">Reference proteome</keyword>
<accession>A0AAD3DL78</accession>
<evidence type="ECO:0000256" key="1">
    <source>
        <dbReference type="ARBA" id="ARBA00022737"/>
    </source>
</evidence>
<feature type="compositionally biased region" description="Low complexity" evidence="3">
    <location>
        <begin position="947"/>
        <end position="957"/>
    </location>
</feature>
<feature type="compositionally biased region" description="Low complexity" evidence="3">
    <location>
        <begin position="601"/>
        <end position="620"/>
    </location>
</feature>
<organism evidence="4 5">
    <name type="scientific">Astrephomene gubernaculifera</name>
    <dbReference type="NCBI Taxonomy" id="47775"/>
    <lineage>
        <taxon>Eukaryota</taxon>
        <taxon>Viridiplantae</taxon>
        <taxon>Chlorophyta</taxon>
        <taxon>core chlorophytes</taxon>
        <taxon>Chlorophyceae</taxon>
        <taxon>CS clade</taxon>
        <taxon>Chlamydomonadales</taxon>
        <taxon>Astrephomenaceae</taxon>
        <taxon>Astrephomene</taxon>
    </lineage>
</organism>
<evidence type="ECO:0000313" key="5">
    <source>
        <dbReference type="Proteomes" id="UP001054857"/>
    </source>
</evidence>
<keyword evidence="1" id="KW-0677">Repeat</keyword>
<feature type="region of interest" description="Disordered" evidence="3">
    <location>
        <begin position="601"/>
        <end position="660"/>
    </location>
</feature>
<dbReference type="EMBL" id="BMAR01000004">
    <property type="protein sequence ID" value="GFR42812.1"/>
    <property type="molecule type" value="Genomic_DNA"/>
</dbReference>
<comment type="caution">
    <text evidence="4">The sequence shown here is derived from an EMBL/GenBank/DDBJ whole genome shotgun (WGS) entry which is preliminary data.</text>
</comment>
<dbReference type="InterPro" id="IPR002885">
    <property type="entry name" value="PPR_rpt"/>
</dbReference>
<feature type="region of interest" description="Disordered" evidence="3">
    <location>
        <begin position="930"/>
        <end position="957"/>
    </location>
</feature>
<dbReference type="AlphaFoldDB" id="A0AAD3DL78"/>
<feature type="compositionally biased region" description="Basic and acidic residues" evidence="3">
    <location>
        <begin position="930"/>
        <end position="941"/>
    </location>
</feature>
<protein>
    <submittedName>
        <fullName evidence="4">Uncharacterized protein</fullName>
    </submittedName>
</protein>
<sequence>MLSSFVAARQAALGSAVSSLASSAAWRNQASGIGLEVASCVRGDALFGQASSQQSPPPSAAANGAQHAGLVVAAEVDACTSCNGTEPCLGSASAAGSTPATLMRPQPWDRLMPSATTTSAAGGFRCLHSSAAASGAAATAASAARSAAAAAQGAAAAAAGGGRGRAGRQQPLSPHASEFQRRFFQLINSGADAATATGASAADTYTTSSQAVRMLLAWLEEGRTAFAEEQQQQLAAAIEGGTAAAAAAAAGANGVAAPYRLEQQVIDRAMEVLWRLYYREDLLVKRGGGHEGGSSGVEGPMGLRELMTAAEGLAAAAPAMGLTFKRQHYDLLLELYNKQSYVDPGLGRGLAQRLLAVRQQMVQQMLPVSQVSLNHILFAVRRDPEMTSAAKISTALKLIERDLPVVAAGGGSSPAPSDTLLRMLQTSLHALMRDAAKEGDWPAYHKFEAVLISRTRQLPPYDVLLEALTRAAAGGKRGLAAGLMAQMEQTDAFRQQQLQQQLLQLAPPATITAAASAEKPSPERRELEQTRKQVAWLRDEVRMQGRQEADSLKILMRLAVAEKDEQLANKVYDRIRDVLWRHLDATARFIAFSDAMSLGSSPSAASSSSATPATASSSSAEGAADPALGESAASSSSSSAAAATASGEEEAEAEEGGAPIGAVDPSLGLAAVAAARPAPADATLALLPLSLARRDWRRVVELVVGLAELQALYRRQASPSDLTWLVGGDSSAMERSSSAYGGLGPLSEVLMGSDADTVGYYSELLRCIAAAAAPGTAAAPFGGSALPFGPALRAAAARRDLSSVAEIVRQMRGLGCRPDADSYAAVIDASLRAGKPERVAGLLELMAEERMYPNAAVWEVQLAAAAEAGDSAGLTSVAQAALAEADKGRVSKRGVAAIRAEVLAAASAAAESRGDSRAAAALSLLRSRSRELADVEAREQQQRQQRRYMQQQQRQGG</sequence>
<dbReference type="Gene3D" id="1.25.40.10">
    <property type="entry name" value="Tetratricopeptide repeat domain"/>
    <property type="match status" value="1"/>
</dbReference>
<dbReference type="InterPro" id="IPR011990">
    <property type="entry name" value="TPR-like_helical_dom_sf"/>
</dbReference>
<dbReference type="Pfam" id="PF13812">
    <property type="entry name" value="PPR_3"/>
    <property type="match status" value="1"/>
</dbReference>
<feature type="non-terminal residue" evidence="4">
    <location>
        <position position="957"/>
    </location>
</feature>
<name>A0AAD3DL78_9CHLO</name>
<proteinExistence type="predicted"/>
<feature type="compositionally biased region" description="Low complexity" evidence="3">
    <location>
        <begin position="629"/>
        <end position="646"/>
    </location>
</feature>
<evidence type="ECO:0000313" key="4">
    <source>
        <dbReference type="EMBL" id="GFR42812.1"/>
    </source>
</evidence>
<evidence type="ECO:0000256" key="2">
    <source>
        <dbReference type="PROSITE-ProRule" id="PRU00708"/>
    </source>
</evidence>
<dbReference type="PROSITE" id="PS51375">
    <property type="entry name" value="PPR"/>
    <property type="match status" value="1"/>
</dbReference>
<feature type="repeat" description="PPR" evidence="2">
    <location>
        <begin position="819"/>
        <end position="853"/>
    </location>
</feature>
<dbReference type="Proteomes" id="UP001054857">
    <property type="component" value="Unassembled WGS sequence"/>
</dbReference>
<reference evidence="4 5" key="1">
    <citation type="journal article" date="2021" name="Sci. Rep.">
        <title>Genome sequencing of the multicellular alga Astrephomene provides insights into convergent evolution of germ-soma differentiation.</title>
        <authorList>
            <person name="Yamashita S."/>
            <person name="Yamamoto K."/>
            <person name="Matsuzaki R."/>
            <person name="Suzuki S."/>
            <person name="Yamaguchi H."/>
            <person name="Hirooka S."/>
            <person name="Minakuchi Y."/>
            <person name="Miyagishima S."/>
            <person name="Kawachi M."/>
            <person name="Toyoda A."/>
            <person name="Nozaki H."/>
        </authorList>
    </citation>
    <scope>NUCLEOTIDE SEQUENCE [LARGE SCALE GENOMIC DNA]</scope>
    <source>
        <strain evidence="4 5">NIES-4017</strain>
    </source>
</reference>
<gene>
    <name evidence="4" type="ORF">Agub_g3701</name>
</gene>
<evidence type="ECO:0000256" key="3">
    <source>
        <dbReference type="SAM" id="MobiDB-lite"/>
    </source>
</evidence>